<evidence type="ECO:0000259" key="13">
    <source>
        <dbReference type="Pfam" id="PF01872"/>
    </source>
</evidence>
<dbReference type="Proteomes" id="UP000001861">
    <property type="component" value="Unassembled WGS sequence"/>
</dbReference>
<dbReference type="STRING" id="240176.A8N2R3"/>
<dbReference type="PANTHER" id="PTHR38011:SF7">
    <property type="entry name" value="2,5-DIAMINO-6-RIBOSYLAMINO-4(3H)-PYRIMIDINONE 5'-PHOSPHATE REDUCTASE"/>
    <property type="match status" value="1"/>
</dbReference>
<dbReference type="VEuPathDB" id="FungiDB:CC1G_01877"/>
<dbReference type="eggNOG" id="ENOG502RZWZ">
    <property type="taxonomic scope" value="Eukaryota"/>
</dbReference>
<evidence type="ECO:0000313" key="15">
    <source>
        <dbReference type="Proteomes" id="UP000001861"/>
    </source>
</evidence>
<evidence type="ECO:0000256" key="11">
    <source>
        <dbReference type="ARBA" id="ARBA00047550"/>
    </source>
</evidence>
<dbReference type="EC" id="1.1.1.302" evidence="4"/>
<protein>
    <recommendedName>
        <fullName evidence="5">2,5-diamino-6-ribosylamino-4(3H)-pyrimidinone 5'-phosphate reductase</fullName>
        <ecNumber evidence="4">1.1.1.302</ecNumber>
    </recommendedName>
    <alternativeName>
        <fullName evidence="10">2,5-diamino-6-(5-phospho-D-ribosylamino)pyrimidin-4(3H)-one reductase</fullName>
    </alternativeName>
    <alternativeName>
        <fullName evidence="9">2,5-diamino-6-ribitylamino-4(3H)-pyrimidinone 5'-phosphate synthase</fullName>
    </alternativeName>
</protein>
<dbReference type="RefSeq" id="XP_001829197.1">
    <property type="nucleotide sequence ID" value="XM_001829145.1"/>
</dbReference>
<proteinExistence type="inferred from homology"/>
<dbReference type="EMBL" id="AACS02000001">
    <property type="protein sequence ID" value="EAU92832.1"/>
    <property type="molecule type" value="Genomic_DNA"/>
</dbReference>
<dbReference type="FunCoup" id="A8N2R3">
    <property type="interactions" value="107"/>
</dbReference>
<comment type="catalytic activity">
    <reaction evidence="12">
        <text>2,5-diamino-6-(1-D-ribitylamino)pyrimidin-4(3H)-one 5'-phosphate + NADP(+) = 2,5-diamino-6-(1-D-ribosylamino)pyrimidin-4(3H)-one 5'-phosphate + NADPH + H(+)</text>
        <dbReference type="Rhea" id="RHEA:27278"/>
        <dbReference type="ChEBI" id="CHEBI:15378"/>
        <dbReference type="ChEBI" id="CHEBI:57783"/>
        <dbReference type="ChEBI" id="CHEBI:58349"/>
        <dbReference type="ChEBI" id="CHEBI:58890"/>
        <dbReference type="ChEBI" id="CHEBI:59545"/>
        <dbReference type="EC" id="1.1.1.302"/>
    </reaction>
</comment>
<evidence type="ECO:0000256" key="8">
    <source>
        <dbReference type="ARBA" id="ARBA00023002"/>
    </source>
</evidence>
<comment type="function">
    <text evidence="1">Catalyzes an early step in riboflavin biosynthesis, the NADPH-dependent reduction of the ribose side chain of 2,5-diamino-6-ribosylamino-4(3H)-pyrimidinone 5'-phosphate, yielding 2,5-diamino-6-ribitylamino-4(3H)-pyrimidinone 5'-phosphate.</text>
</comment>
<dbReference type="Pfam" id="PF01872">
    <property type="entry name" value="RibD_C"/>
    <property type="match status" value="1"/>
</dbReference>
<dbReference type="PANTHER" id="PTHR38011">
    <property type="entry name" value="DIHYDROFOLATE REDUCTASE FAMILY PROTEIN (AFU_ORTHOLOGUE AFUA_8G06820)"/>
    <property type="match status" value="1"/>
</dbReference>
<evidence type="ECO:0000256" key="2">
    <source>
        <dbReference type="ARBA" id="ARBA00005104"/>
    </source>
</evidence>
<evidence type="ECO:0000256" key="6">
    <source>
        <dbReference type="ARBA" id="ARBA00022619"/>
    </source>
</evidence>
<evidence type="ECO:0000256" key="5">
    <source>
        <dbReference type="ARBA" id="ARBA00015035"/>
    </source>
</evidence>
<keyword evidence="7" id="KW-0521">NADP</keyword>
<organism evidence="14 15">
    <name type="scientific">Coprinopsis cinerea (strain Okayama-7 / 130 / ATCC MYA-4618 / FGSC 9003)</name>
    <name type="common">Inky cap fungus</name>
    <name type="synonym">Hormographiella aspergillata</name>
    <dbReference type="NCBI Taxonomy" id="240176"/>
    <lineage>
        <taxon>Eukaryota</taxon>
        <taxon>Fungi</taxon>
        <taxon>Dikarya</taxon>
        <taxon>Basidiomycota</taxon>
        <taxon>Agaricomycotina</taxon>
        <taxon>Agaricomycetes</taxon>
        <taxon>Agaricomycetidae</taxon>
        <taxon>Agaricales</taxon>
        <taxon>Agaricineae</taxon>
        <taxon>Psathyrellaceae</taxon>
        <taxon>Coprinopsis</taxon>
    </lineage>
</organism>
<evidence type="ECO:0000256" key="10">
    <source>
        <dbReference type="ARBA" id="ARBA00031630"/>
    </source>
</evidence>
<evidence type="ECO:0000256" key="4">
    <source>
        <dbReference type="ARBA" id="ARBA00012851"/>
    </source>
</evidence>
<evidence type="ECO:0000256" key="9">
    <source>
        <dbReference type="ARBA" id="ARBA00030073"/>
    </source>
</evidence>
<dbReference type="Gene3D" id="3.40.430.10">
    <property type="entry name" value="Dihydrofolate Reductase, subunit A"/>
    <property type="match status" value="1"/>
</dbReference>
<comment type="caution">
    <text evidence="14">The sequence shown here is derived from an EMBL/GenBank/DDBJ whole genome shotgun (WGS) entry which is preliminary data.</text>
</comment>
<keyword evidence="6" id="KW-0686">Riboflavin biosynthesis</keyword>
<dbReference type="InParanoid" id="A8N2R3"/>
<accession>A8N2R3</accession>
<evidence type="ECO:0000256" key="1">
    <source>
        <dbReference type="ARBA" id="ARBA00003555"/>
    </source>
</evidence>
<evidence type="ECO:0000256" key="7">
    <source>
        <dbReference type="ARBA" id="ARBA00022857"/>
    </source>
</evidence>
<dbReference type="OMA" id="ERWNCIE"/>
<comment type="pathway">
    <text evidence="2">Cofactor biosynthesis; riboflavin biosynthesis.</text>
</comment>
<evidence type="ECO:0000256" key="3">
    <source>
        <dbReference type="ARBA" id="ARBA00009723"/>
    </source>
</evidence>
<dbReference type="InterPro" id="IPR024072">
    <property type="entry name" value="DHFR-like_dom_sf"/>
</dbReference>
<comment type="catalytic activity">
    <reaction evidence="11">
        <text>2,5-diamino-6-(1-D-ribitylamino)pyrimidin-4(3H)-one 5'-phosphate + NAD(+) = 2,5-diamino-6-(1-D-ribosylamino)pyrimidin-4(3H)-one 5'-phosphate + NADH + H(+)</text>
        <dbReference type="Rhea" id="RHEA:27274"/>
        <dbReference type="ChEBI" id="CHEBI:15378"/>
        <dbReference type="ChEBI" id="CHEBI:57540"/>
        <dbReference type="ChEBI" id="CHEBI:57945"/>
        <dbReference type="ChEBI" id="CHEBI:58890"/>
        <dbReference type="ChEBI" id="CHEBI:59545"/>
        <dbReference type="EC" id="1.1.1.302"/>
    </reaction>
</comment>
<evidence type="ECO:0000256" key="12">
    <source>
        <dbReference type="ARBA" id="ARBA00049020"/>
    </source>
</evidence>
<dbReference type="InterPro" id="IPR050765">
    <property type="entry name" value="Riboflavin_Biosynth_HTPR"/>
</dbReference>
<gene>
    <name evidence="14" type="ORF">CC1G_01877</name>
</gene>
<dbReference type="GO" id="GO:0009231">
    <property type="term" value="P:riboflavin biosynthetic process"/>
    <property type="evidence" value="ECO:0007669"/>
    <property type="project" value="UniProtKB-KW"/>
</dbReference>
<dbReference type="AlphaFoldDB" id="A8N2R3"/>
<dbReference type="KEGG" id="cci:CC1G_01877"/>
<dbReference type="OrthoDB" id="5432at2759"/>
<name>A8N2R3_COPC7</name>
<dbReference type="SUPFAM" id="SSF53597">
    <property type="entry name" value="Dihydrofolate reductase-like"/>
    <property type="match status" value="1"/>
</dbReference>
<keyword evidence="15" id="KW-1185">Reference proteome</keyword>
<comment type="similarity">
    <text evidence="3">Belongs to the HTP reductase family.</text>
</comment>
<dbReference type="GeneID" id="6005623"/>
<keyword evidence="8" id="KW-0560">Oxidoreductase</keyword>
<feature type="domain" description="Bacterial bifunctional deaminase-reductase C-terminal" evidence="13">
    <location>
        <begin position="15"/>
        <end position="209"/>
    </location>
</feature>
<sequence>MDFLHLSRSSDKLDLTLTFAQSLDAKIAGQNGSQIALSCSESMQMTHRLRSLHDAILVGANTAINDNPQLNTRLLPVEDQKNPRPIILDTNLRLGPNCKLLQNYASGRGVQPWLLTPGSDDPDWLKRKSLLEDAGARIVIYAPSGGPRADDVPSILASLSTNGIRSLMVEGGAAVIQSFVTAHLKYGRIIDRVIITVAPVFVGEGVTYTFPVSNEGPPFVHKQTFLAGTDAVMVLDCNP</sequence>
<dbReference type="GO" id="GO:0008703">
    <property type="term" value="F:5-amino-6-(5-phosphoribosylamino)uracil reductase activity"/>
    <property type="evidence" value="ECO:0007669"/>
    <property type="project" value="InterPro"/>
</dbReference>
<dbReference type="InterPro" id="IPR002734">
    <property type="entry name" value="RibDG_C"/>
</dbReference>
<reference evidence="14 15" key="1">
    <citation type="journal article" date="2010" name="Proc. Natl. Acad. Sci. U.S.A.">
        <title>Insights into evolution of multicellular fungi from the assembled chromosomes of the mushroom Coprinopsis cinerea (Coprinus cinereus).</title>
        <authorList>
            <person name="Stajich J.E."/>
            <person name="Wilke S.K."/>
            <person name="Ahren D."/>
            <person name="Au C.H."/>
            <person name="Birren B.W."/>
            <person name="Borodovsky M."/>
            <person name="Burns C."/>
            <person name="Canback B."/>
            <person name="Casselton L.A."/>
            <person name="Cheng C.K."/>
            <person name="Deng J."/>
            <person name="Dietrich F.S."/>
            <person name="Fargo D.C."/>
            <person name="Farman M.L."/>
            <person name="Gathman A.C."/>
            <person name="Goldberg J."/>
            <person name="Guigo R."/>
            <person name="Hoegger P.J."/>
            <person name="Hooker J.B."/>
            <person name="Huggins A."/>
            <person name="James T.Y."/>
            <person name="Kamada T."/>
            <person name="Kilaru S."/>
            <person name="Kodira C."/>
            <person name="Kues U."/>
            <person name="Kupfer D."/>
            <person name="Kwan H.S."/>
            <person name="Lomsadze A."/>
            <person name="Li W."/>
            <person name="Lilly W.W."/>
            <person name="Ma L.J."/>
            <person name="Mackey A.J."/>
            <person name="Manning G."/>
            <person name="Martin F."/>
            <person name="Muraguchi H."/>
            <person name="Natvig D.O."/>
            <person name="Palmerini H."/>
            <person name="Ramesh M.A."/>
            <person name="Rehmeyer C.J."/>
            <person name="Roe B.A."/>
            <person name="Shenoy N."/>
            <person name="Stanke M."/>
            <person name="Ter-Hovhannisyan V."/>
            <person name="Tunlid A."/>
            <person name="Velagapudi R."/>
            <person name="Vision T.J."/>
            <person name="Zeng Q."/>
            <person name="Zolan M.E."/>
            <person name="Pukkila P.J."/>
        </authorList>
    </citation>
    <scope>NUCLEOTIDE SEQUENCE [LARGE SCALE GENOMIC DNA]</scope>
    <source>
        <strain evidence="15">Okayama-7 / 130 / ATCC MYA-4618 / FGSC 9003</strain>
    </source>
</reference>
<evidence type="ECO:0000313" key="14">
    <source>
        <dbReference type="EMBL" id="EAU92832.1"/>
    </source>
</evidence>